<dbReference type="InterPro" id="IPR036097">
    <property type="entry name" value="HisK_dim/P_sf"/>
</dbReference>
<dbReference type="SUPFAM" id="SSF55874">
    <property type="entry name" value="ATPase domain of HSP90 chaperone/DNA topoisomerase II/histidine kinase"/>
    <property type="match status" value="1"/>
</dbReference>
<evidence type="ECO:0000256" key="4">
    <source>
        <dbReference type="ARBA" id="ARBA00022679"/>
    </source>
</evidence>
<dbReference type="SUPFAM" id="SSF55785">
    <property type="entry name" value="PYP-like sensor domain (PAS domain)"/>
    <property type="match status" value="8"/>
</dbReference>
<comment type="catalytic activity">
    <reaction evidence="1">
        <text>ATP + protein L-histidine = ADP + protein N-phospho-L-histidine.</text>
        <dbReference type="EC" id="2.7.13.3"/>
    </reaction>
</comment>
<dbReference type="InterPro" id="IPR000014">
    <property type="entry name" value="PAS"/>
</dbReference>
<dbReference type="EMBL" id="QJSX01000007">
    <property type="protein sequence ID" value="PYE53831.1"/>
    <property type="molecule type" value="Genomic_DNA"/>
</dbReference>
<evidence type="ECO:0000256" key="1">
    <source>
        <dbReference type="ARBA" id="ARBA00000085"/>
    </source>
</evidence>
<dbReference type="InterPro" id="IPR003661">
    <property type="entry name" value="HisK_dim/P_dom"/>
</dbReference>
<dbReference type="PRINTS" id="PR00344">
    <property type="entry name" value="BCTRLSENSOR"/>
</dbReference>
<evidence type="ECO:0000256" key="2">
    <source>
        <dbReference type="ARBA" id="ARBA00012438"/>
    </source>
</evidence>
<sequence length="1282" mass="143654">MPEQSAERLTSFLLDQLPLPACLSDASGRVVFGNAAFTAHVGLELTSQRGGDFTSLLHPDDREHARRVPRDGRSDEIELRVRVRDGAYRWHRLRSLATFDGGRLAYVINTFHDVHAFKQAEVHAHSLFQTAPQIMWTKRPDEESTRLNRAWREYTGLRQESDGHGWLIAVHPGDREHVSRLHASSLARTEEFALDVRLRRHDGVYRWHHVVMRPLDGGGWLGTATDVHDRLQAEQTALEVITERVEAERAHFAADERFRAVFENAAVGVARVSFEGERFLEVNDALCAILGYGREELLATPWTAITSPQDVDLALASFRRMAAGELGSYTLEKRFVHKLGHVVWTQSTLSLVRDVHGQPDYGIGIIEDTSERKVTEARVRANAETFTNLVQNNPFGIYVVDADFRLTEVSRGARKVFENVRPLLGRDFAQVLRLIWTEPFASEAISRFRNTLATGEPYVSTRTNEQRQDVDETEAYDWRIERLILPDGRFGVVCYFYDLSERLAWEAKLQASEARLTAALDALPVGVVFSDASGHLMHDNAAHRALWGGAPETTSWKQYGEWIGWWPKSGARIQADEWAMARALLHGETVRGELVEYQLFGTNERRFFLNNAAPVLDSEGRVIGAVIAEQDVTEQITAERLLRENAERVQLALSAGAILGTWFWDLRANQVTVDEGFAVNFGLDPALGREGLSAERILETVHPDDLSGVVAAITEGIARGGPYAYQYRVRRLDGRYYWIEANGRVDHAEDGTPLSFPGVLLDVQERRSMLAALSEREERLRLATQAASIGTWDYDLVAGTLQWDARTKELFGLAPQADVAYEATFLANLHPDDRDRVEAAVAAALDPGGAGELNVEYRAIDHEDGAECWMAARGRAFVDGGRVVRFIGTVIDITERKYLEVELARQNAFQRSLLDSNADCIKVLDMDAHLVWMNEGGLDVMEVEDFQMCKNALWPTFWSGEAREHVEQALREAREGHVASFTGFCPTMKGTPRWWHVTVSPIRDEGGNVTRLLGVSRDITELHAKEQALRDLTATLEARVAERTAELSTANEALSRSNEELERFAYITSHDLQEPIRTVSSFAGLLEKRYAESLDERGLLYLSTLVKGAERMKALVDDLLTFSRVHGDAAPLKAVDLHQPLTEARARLARRLADTRAQLLVGELPMVLGDGPQLAQLFQNLVSNAVKFQALGTTPIVRITAEREGNAWHVRVADNGIGIEQAYLERVFELFKRLHSHDKFEGTGLGLGICQKIVERHGGRIWAESTVGQGSTFHFTLRAVDA</sequence>
<dbReference type="Pfam" id="PF00989">
    <property type="entry name" value="PAS"/>
    <property type="match status" value="1"/>
</dbReference>
<dbReference type="InterPro" id="IPR005467">
    <property type="entry name" value="His_kinase_dom"/>
</dbReference>
<proteinExistence type="predicted"/>
<dbReference type="InterPro" id="IPR000700">
    <property type="entry name" value="PAS-assoc_C"/>
</dbReference>
<dbReference type="PANTHER" id="PTHR43304">
    <property type="entry name" value="PHYTOCHROME-LIKE PROTEIN CPH1"/>
    <property type="match status" value="1"/>
</dbReference>
<gene>
    <name evidence="9" type="ORF">DES52_10789</name>
</gene>
<dbReference type="SMART" id="SM00091">
    <property type="entry name" value="PAS"/>
    <property type="match status" value="8"/>
</dbReference>
<comment type="caution">
    <text evidence="9">The sequence shown here is derived from an EMBL/GenBank/DDBJ whole genome shotgun (WGS) entry which is preliminary data.</text>
</comment>
<evidence type="ECO:0000313" key="9">
    <source>
        <dbReference type="EMBL" id="PYE53831.1"/>
    </source>
</evidence>
<feature type="domain" description="PAS" evidence="7">
    <location>
        <begin position="6"/>
        <end position="76"/>
    </location>
</feature>
<dbReference type="Pfam" id="PF08448">
    <property type="entry name" value="PAS_4"/>
    <property type="match status" value="2"/>
</dbReference>
<keyword evidence="4" id="KW-0808">Transferase</keyword>
<keyword evidence="5" id="KW-0418">Kinase</keyword>
<dbReference type="InterPro" id="IPR003594">
    <property type="entry name" value="HATPase_dom"/>
</dbReference>
<evidence type="ECO:0000313" key="10">
    <source>
        <dbReference type="Proteomes" id="UP000248326"/>
    </source>
</evidence>
<feature type="domain" description="PAC" evidence="8">
    <location>
        <begin position="329"/>
        <end position="381"/>
    </location>
</feature>
<dbReference type="PROSITE" id="PS50113">
    <property type="entry name" value="PAC"/>
    <property type="match status" value="5"/>
</dbReference>
<dbReference type="InterPro" id="IPR052162">
    <property type="entry name" value="Sensor_kinase/Photoreceptor"/>
</dbReference>
<dbReference type="Gene3D" id="1.10.287.130">
    <property type="match status" value="1"/>
</dbReference>
<feature type="domain" description="PAS" evidence="7">
    <location>
        <begin position="776"/>
        <end position="848"/>
    </location>
</feature>
<dbReference type="Pfam" id="PF00512">
    <property type="entry name" value="HisKA"/>
    <property type="match status" value="1"/>
</dbReference>
<evidence type="ECO:0000256" key="3">
    <source>
        <dbReference type="ARBA" id="ARBA00022553"/>
    </source>
</evidence>
<dbReference type="InterPro" id="IPR013767">
    <property type="entry name" value="PAS_fold"/>
</dbReference>
<dbReference type="CDD" id="cd00082">
    <property type="entry name" value="HisKA"/>
    <property type="match status" value="1"/>
</dbReference>
<organism evidence="9 10">
    <name type="scientific">Deinococcus yavapaiensis KR-236</name>
    <dbReference type="NCBI Taxonomy" id="694435"/>
    <lineage>
        <taxon>Bacteria</taxon>
        <taxon>Thermotogati</taxon>
        <taxon>Deinococcota</taxon>
        <taxon>Deinococci</taxon>
        <taxon>Deinococcales</taxon>
        <taxon>Deinococcaceae</taxon>
        <taxon>Deinococcus</taxon>
    </lineage>
</organism>
<dbReference type="InterPro" id="IPR004358">
    <property type="entry name" value="Sig_transdc_His_kin-like_C"/>
</dbReference>
<dbReference type="OrthoDB" id="51182at2"/>
<dbReference type="SUPFAM" id="SSF47384">
    <property type="entry name" value="Homodimeric domain of signal transducing histidine kinase"/>
    <property type="match status" value="1"/>
</dbReference>
<dbReference type="Gene3D" id="3.30.450.20">
    <property type="entry name" value="PAS domain"/>
    <property type="match status" value="8"/>
</dbReference>
<evidence type="ECO:0000259" key="7">
    <source>
        <dbReference type="PROSITE" id="PS50112"/>
    </source>
</evidence>
<dbReference type="InterPro" id="IPR013655">
    <property type="entry name" value="PAS_fold_3"/>
</dbReference>
<dbReference type="SMART" id="SM00086">
    <property type="entry name" value="PAC"/>
    <property type="match status" value="7"/>
</dbReference>
<dbReference type="RefSeq" id="WP_110886739.1">
    <property type="nucleotide sequence ID" value="NZ_QJSX01000007.1"/>
</dbReference>
<dbReference type="InterPro" id="IPR036890">
    <property type="entry name" value="HATPase_C_sf"/>
</dbReference>
<dbReference type="PROSITE" id="PS50112">
    <property type="entry name" value="PAS"/>
    <property type="match status" value="3"/>
</dbReference>
<dbReference type="CDD" id="cd00130">
    <property type="entry name" value="PAS"/>
    <property type="match status" value="6"/>
</dbReference>
<name>A0A318SMQ7_9DEIO</name>
<dbReference type="PROSITE" id="PS50109">
    <property type="entry name" value="HIS_KIN"/>
    <property type="match status" value="1"/>
</dbReference>
<dbReference type="NCBIfam" id="TIGR00229">
    <property type="entry name" value="sensory_box"/>
    <property type="match status" value="5"/>
</dbReference>
<dbReference type="SMART" id="SM00388">
    <property type="entry name" value="HisKA"/>
    <property type="match status" value="1"/>
</dbReference>
<dbReference type="InterPro" id="IPR035965">
    <property type="entry name" value="PAS-like_dom_sf"/>
</dbReference>
<dbReference type="Pfam" id="PF08447">
    <property type="entry name" value="PAS_3"/>
    <property type="match status" value="4"/>
</dbReference>
<feature type="domain" description="Histidine kinase" evidence="6">
    <location>
        <begin position="1067"/>
        <end position="1281"/>
    </location>
</feature>
<feature type="domain" description="PAS" evidence="7">
    <location>
        <begin position="254"/>
        <end position="325"/>
    </location>
</feature>
<protein>
    <recommendedName>
        <fullName evidence="2">histidine kinase</fullName>
        <ecNumber evidence="2">2.7.13.3</ecNumber>
    </recommendedName>
</protein>
<dbReference type="PANTHER" id="PTHR43304:SF1">
    <property type="entry name" value="PAC DOMAIN-CONTAINING PROTEIN"/>
    <property type="match status" value="1"/>
</dbReference>
<dbReference type="Gene3D" id="2.10.70.100">
    <property type="match status" value="1"/>
</dbReference>
<dbReference type="InterPro" id="IPR001610">
    <property type="entry name" value="PAC"/>
</dbReference>
<keyword evidence="3" id="KW-0597">Phosphoprotein</keyword>
<dbReference type="Pfam" id="PF02518">
    <property type="entry name" value="HATPase_c"/>
    <property type="match status" value="1"/>
</dbReference>
<dbReference type="EC" id="2.7.13.3" evidence="2"/>
<evidence type="ECO:0000259" key="6">
    <source>
        <dbReference type="PROSITE" id="PS50109"/>
    </source>
</evidence>
<evidence type="ECO:0000259" key="8">
    <source>
        <dbReference type="PROSITE" id="PS50113"/>
    </source>
</evidence>
<feature type="domain" description="PAC" evidence="8">
    <location>
        <begin position="723"/>
        <end position="775"/>
    </location>
</feature>
<dbReference type="GO" id="GO:0000155">
    <property type="term" value="F:phosphorelay sensor kinase activity"/>
    <property type="evidence" value="ECO:0007669"/>
    <property type="project" value="InterPro"/>
</dbReference>
<dbReference type="InterPro" id="IPR013656">
    <property type="entry name" value="PAS_4"/>
</dbReference>
<dbReference type="Proteomes" id="UP000248326">
    <property type="component" value="Unassembled WGS sequence"/>
</dbReference>
<dbReference type="GO" id="GO:0006355">
    <property type="term" value="P:regulation of DNA-templated transcription"/>
    <property type="evidence" value="ECO:0007669"/>
    <property type="project" value="InterPro"/>
</dbReference>
<feature type="domain" description="PAC" evidence="8">
    <location>
        <begin position="853"/>
        <end position="905"/>
    </location>
</feature>
<dbReference type="SMART" id="SM00387">
    <property type="entry name" value="HATPase_c"/>
    <property type="match status" value="1"/>
</dbReference>
<dbReference type="FunFam" id="3.30.565.10:FF:000006">
    <property type="entry name" value="Sensor histidine kinase WalK"/>
    <property type="match status" value="1"/>
</dbReference>
<feature type="domain" description="PAC" evidence="8">
    <location>
        <begin position="972"/>
        <end position="1031"/>
    </location>
</feature>
<dbReference type="Gene3D" id="3.30.565.10">
    <property type="entry name" value="Histidine kinase-like ATPase, C-terminal domain"/>
    <property type="match status" value="1"/>
</dbReference>
<reference evidence="9 10" key="1">
    <citation type="submission" date="2018-06" db="EMBL/GenBank/DDBJ databases">
        <title>Genomic Encyclopedia of Type Strains, Phase IV (KMG-IV): sequencing the most valuable type-strain genomes for metagenomic binning, comparative biology and taxonomic classification.</title>
        <authorList>
            <person name="Goeker M."/>
        </authorList>
    </citation>
    <scope>NUCLEOTIDE SEQUENCE [LARGE SCALE GENOMIC DNA]</scope>
    <source>
        <strain evidence="9 10">DSM 18048</strain>
    </source>
</reference>
<keyword evidence="10" id="KW-1185">Reference proteome</keyword>
<accession>A0A318SMQ7</accession>
<evidence type="ECO:0000256" key="5">
    <source>
        <dbReference type="ARBA" id="ARBA00022777"/>
    </source>
</evidence>
<feature type="domain" description="PAC" evidence="8">
    <location>
        <begin position="593"/>
        <end position="644"/>
    </location>
</feature>